<feature type="transmembrane region" description="Helical" evidence="6">
    <location>
        <begin position="44"/>
        <end position="63"/>
    </location>
</feature>
<name>A0ABR2VZH4_9FUNG</name>
<accession>A0ABR2VZH4</accession>
<dbReference type="Gene3D" id="1.20.1070.10">
    <property type="entry name" value="Rhodopsin 7-helix transmembrane proteins"/>
    <property type="match status" value="1"/>
</dbReference>
<feature type="compositionally biased region" description="Polar residues" evidence="5">
    <location>
        <begin position="306"/>
        <end position="315"/>
    </location>
</feature>
<dbReference type="PANTHER" id="PTHR23112:SF0">
    <property type="entry name" value="TRANSMEMBRANE PROTEIN 116"/>
    <property type="match status" value="1"/>
</dbReference>
<evidence type="ECO:0000256" key="4">
    <source>
        <dbReference type="ARBA" id="ARBA00023136"/>
    </source>
</evidence>
<feature type="transmembrane region" description="Helical" evidence="6">
    <location>
        <begin position="224"/>
        <end position="247"/>
    </location>
</feature>
<comment type="caution">
    <text evidence="7">The sequence shown here is derived from an EMBL/GenBank/DDBJ whole genome shotgun (WGS) entry which is preliminary data.</text>
</comment>
<feature type="transmembrane region" description="Helical" evidence="6">
    <location>
        <begin position="83"/>
        <end position="104"/>
    </location>
</feature>
<evidence type="ECO:0000256" key="3">
    <source>
        <dbReference type="ARBA" id="ARBA00022989"/>
    </source>
</evidence>
<proteinExistence type="predicted"/>
<protein>
    <recommendedName>
        <fullName evidence="9">G-protein coupled receptors family 2 profile 2 domain-containing protein</fullName>
    </recommendedName>
</protein>
<evidence type="ECO:0000256" key="5">
    <source>
        <dbReference type="SAM" id="MobiDB-lite"/>
    </source>
</evidence>
<organism evidence="7 8">
    <name type="scientific">Basidiobolus ranarum</name>
    <dbReference type="NCBI Taxonomy" id="34480"/>
    <lineage>
        <taxon>Eukaryota</taxon>
        <taxon>Fungi</taxon>
        <taxon>Fungi incertae sedis</taxon>
        <taxon>Zoopagomycota</taxon>
        <taxon>Entomophthoromycotina</taxon>
        <taxon>Basidiobolomycetes</taxon>
        <taxon>Basidiobolales</taxon>
        <taxon>Basidiobolaceae</taxon>
        <taxon>Basidiobolus</taxon>
    </lineage>
</organism>
<feature type="non-terminal residue" evidence="7">
    <location>
        <position position="325"/>
    </location>
</feature>
<feature type="transmembrane region" description="Helical" evidence="6">
    <location>
        <begin position="167"/>
        <end position="189"/>
    </location>
</feature>
<keyword evidence="8" id="KW-1185">Reference proteome</keyword>
<feature type="transmembrane region" description="Helical" evidence="6">
    <location>
        <begin position="116"/>
        <end position="136"/>
    </location>
</feature>
<evidence type="ECO:0008006" key="9">
    <source>
        <dbReference type="Google" id="ProtNLM"/>
    </source>
</evidence>
<sequence length="325" mass="37177">MAEKFERQLTRYLTAVSLGCSLTVVVAVLIIFQFRRKYADRVSFRLAFMLICVDVFLALFHILDYVLYTPSRVCTFSAWGTLTFELMTVFLNVTIAYNLQVVFLQEKSNIQQFEKLFIGGSIALAVVLSSTVAIGGKLGYDARDGVACWYINVGTSSTLIYEWTCELFWIVLEFIYLLIVISMVTYKLIKQSAMLRKQSQDECLETKRQQLYTAKMVNYAVRRIALYPLVPLLAHSSKMITLIFSYSKTAMPFWLRAITFSLIVSQGTLDSIVFLFDPTLHAIWTEYRCSRQNRVNHAYTPAKNDTQIPISSTEESSFEHGNIST</sequence>
<dbReference type="Proteomes" id="UP001479436">
    <property type="component" value="Unassembled WGS sequence"/>
</dbReference>
<keyword evidence="4 6" id="KW-0472">Membrane</keyword>
<feature type="transmembrane region" description="Helical" evidence="6">
    <location>
        <begin position="12"/>
        <end position="32"/>
    </location>
</feature>
<keyword evidence="3 6" id="KW-1133">Transmembrane helix</keyword>
<dbReference type="EMBL" id="JASJQH010007289">
    <property type="protein sequence ID" value="KAK9711329.1"/>
    <property type="molecule type" value="Genomic_DNA"/>
</dbReference>
<reference evidence="7 8" key="1">
    <citation type="submission" date="2023-04" db="EMBL/GenBank/DDBJ databases">
        <title>Genome of Basidiobolus ranarum AG-B5.</title>
        <authorList>
            <person name="Stajich J.E."/>
            <person name="Carter-House D."/>
            <person name="Gryganskyi A."/>
        </authorList>
    </citation>
    <scope>NUCLEOTIDE SEQUENCE [LARGE SCALE GENOMIC DNA]</scope>
    <source>
        <strain evidence="7 8">AG-B5</strain>
    </source>
</reference>
<evidence type="ECO:0000256" key="2">
    <source>
        <dbReference type="ARBA" id="ARBA00022692"/>
    </source>
</evidence>
<keyword evidence="2 6" id="KW-0812">Transmembrane</keyword>
<feature type="region of interest" description="Disordered" evidence="5">
    <location>
        <begin position="306"/>
        <end position="325"/>
    </location>
</feature>
<evidence type="ECO:0000256" key="1">
    <source>
        <dbReference type="ARBA" id="ARBA00004141"/>
    </source>
</evidence>
<dbReference type="PANTHER" id="PTHR23112">
    <property type="entry name" value="G PROTEIN-COUPLED RECEPTOR 157-RELATED"/>
    <property type="match status" value="1"/>
</dbReference>
<feature type="transmembrane region" description="Helical" evidence="6">
    <location>
        <begin position="253"/>
        <end position="276"/>
    </location>
</feature>
<evidence type="ECO:0000256" key="6">
    <source>
        <dbReference type="SAM" id="Phobius"/>
    </source>
</evidence>
<evidence type="ECO:0000313" key="7">
    <source>
        <dbReference type="EMBL" id="KAK9711329.1"/>
    </source>
</evidence>
<gene>
    <name evidence="7" type="ORF">K7432_007908</name>
</gene>
<evidence type="ECO:0000313" key="8">
    <source>
        <dbReference type="Proteomes" id="UP001479436"/>
    </source>
</evidence>
<comment type="subcellular location">
    <subcellularLocation>
        <location evidence="1">Membrane</location>
        <topology evidence="1">Multi-pass membrane protein</topology>
    </subcellularLocation>
</comment>